<dbReference type="Pfam" id="PF03259">
    <property type="entry name" value="Robl_LC7"/>
    <property type="match status" value="1"/>
</dbReference>
<name>A0ABP8DTD8_9ACTN</name>
<reference evidence="3" key="1">
    <citation type="journal article" date="2019" name="Int. J. Syst. Evol. Microbiol.">
        <title>The Global Catalogue of Microorganisms (GCM) 10K type strain sequencing project: providing services to taxonomists for standard genome sequencing and annotation.</title>
        <authorList>
            <consortium name="The Broad Institute Genomics Platform"/>
            <consortium name="The Broad Institute Genome Sequencing Center for Infectious Disease"/>
            <person name="Wu L."/>
            <person name="Ma J."/>
        </authorList>
    </citation>
    <scope>NUCLEOTIDE SEQUENCE [LARGE SCALE GENOMIC DNA]</scope>
    <source>
        <strain evidence="3">JCM 17441</strain>
    </source>
</reference>
<dbReference type="InterPro" id="IPR053141">
    <property type="entry name" value="Mycobact_SerProt_Inhib_Rv3364c"/>
</dbReference>
<dbReference type="InterPro" id="IPR004942">
    <property type="entry name" value="Roadblock/LAMTOR2_dom"/>
</dbReference>
<proteinExistence type="predicted"/>
<dbReference type="Proteomes" id="UP001500620">
    <property type="component" value="Unassembled WGS sequence"/>
</dbReference>
<protein>
    <submittedName>
        <fullName evidence="2">Roadblock/LC7 domain-containing protein</fullName>
    </submittedName>
</protein>
<dbReference type="EMBL" id="BAABAT010000065">
    <property type="protein sequence ID" value="GAA4263285.1"/>
    <property type="molecule type" value="Genomic_DNA"/>
</dbReference>
<comment type="caution">
    <text evidence="2">The sequence shown here is derived from an EMBL/GenBank/DDBJ whole genome shotgun (WGS) entry which is preliminary data.</text>
</comment>
<evidence type="ECO:0000313" key="3">
    <source>
        <dbReference type="Proteomes" id="UP001500620"/>
    </source>
</evidence>
<dbReference type="PANTHER" id="PTHR36222:SF1">
    <property type="entry name" value="SERINE PROTEASE INHIBITOR RV3364C"/>
    <property type="match status" value="1"/>
</dbReference>
<dbReference type="SUPFAM" id="SSF103196">
    <property type="entry name" value="Roadblock/LC7 domain"/>
    <property type="match status" value="1"/>
</dbReference>
<dbReference type="Gene3D" id="3.30.450.30">
    <property type="entry name" value="Dynein light chain 2a, cytoplasmic"/>
    <property type="match status" value="1"/>
</dbReference>
<accession>A0ABP8DTD8</accession>
<evidence type="ECO:0000259" key="1">
    <source>
        <dbReference type="SMART" id="SM00960"/>
    </source>
</evidence>
<dbReference type="PANTHER" id="PTHR36222">
    <property type="entry name" value="SERINE PROTEASE INHIBITOR RV3364C"/>
    <property type="match status" value="1"/>
</dbReference>
<gene>
    <name evidence="2" type="ORF">GCM10022255_106450</name>
</gene>
<evidence type="ECO:0000313" key="2">
    <source>
        <dbReference type="EMBL" id="GAA4263285.1"/>
    </source>
</evidence>
<sequence>MVTVPAFRISNEAQQFNWLLDRFANETAGVAQAIAVSSDGLLIAMSSEMQRADADRLAAIASAIASLASGASRLYDLGGTNKIIIDLQGGYVLVSTIRPGCSLGILASKDANLGNLGYEMAVFANYAGGVLTPQLIDELKSTVRA</sequence>
<keyword evidence="3" id="KW-1185">Reference proteome</keyword>
<organism evidence="2 3">
    <name type="scientific">Dactylosporangium darangshiense</name>
    <dbReference type="NCBI Taxonomy" id="579108"/>
    <lineage>
        <taxon>Bacteria</taxon>
        <taxon>Bacillati</taxon>
        <taxon>Actinomycetota</taxon>
        <taxon>Actinomycetes</taxon>
        <taxon>Micromonosporales</taxon>
        <taxon>Micromonosporaceae</taxon>
        <taxon>Dactylosporangium</taxon>
    </lineage>
</organism>
<dbReference type="SMART" id="SM00960">
    <property type="entry name" value="Robl_LC7"/>
    <property type="match status" value="1"/>
</dbReference>
<dbReference type="RefSeq" id="WP_345142353.1">
    <property type="nucleotide sequence ID" value="NZ_BAABAT010000065.1"/>
</dbReference>
<feature type="domain" description="Roadblock/LAMTOR2" evidence="1">
    <location>
        <begin position="17"/>
        <end position="107"/>
    </location>
</feature>